<dbReference type="Pfam" id="PF00041">
    <property type="entry name" value="fn3"/>
    <property type="match status" value="1"/>
</dbReference>
<protein>
    <submittedName>
        <fullName evidence="3">Fibronectin type III domain-containing protein</fullName>
    </submittedName>
</protein>
<dbReference type="GO" id="GO:0007160">
    <property type="term" value="P:cell-matrix adhesion"/>
    <property type="evidence" value="ECO:0007669"/>
    <property type="project" value="TreeGrafter"/>
</dbReference>
<dbReference type="Proteomes" id="UP000198775">
    <property type="component" value="Unassembled WGS sequence"/>
</dbReference>
<evidence type="ECO:0000313" key="4">
    <source>
        <dbReference type="Proteomes" id="UP000198775"/>
    </source>
</evidence>
<reference evidence="4" key="1">
    <citation type="submission" date="2016-10" db="EMBL/GenBank/DDBJ databases">
        <authorList>
            <person name="Varghese N."/>
            <person name="Submissions S."/>
        </authorList>
    </citation>
    <scope>NUCLEOTIDE SEQUENCE [LARGE SCALE GENOMIC DNA]</scope>
    <source>
        <strain evidence="4">IBRC-M 10043</strain>
    </source>
</reference>
<name>A0A1H8S0L0_9EURY</name>
<evidence type="ECO:0000256" key="1">
    <source>
        <dbReference type="ARBA" id="ARBA00022737"/>
    </source>
</evidence>
<feature type="domain" description="Fibronectin type-III" evidence="2">
    <location>
        <begin position="79"/>
        <end position="173"/>
    </location>
</feature>
<sequence length="365" mass="39194">MASVTLSWSDNSDNEDGFRIYRGTVSGSLSQIDTVGANTTSYTDTGLPDGEKYYYQVEVYTSHTSSSTAEKSIVTTLPAPSNLSASLESQSSISLSWTDNSADEDGFRVYYRESGASSWTQYSDLAANTTSETLIGLNSGTDYEIYVAAYTTHTESGSGTTTQRTAYGYTRSATVTGDGDVDATRQMSFTRTGTVTGDGETDATRVLSLPRTATVTGDGDAAATRSGMDKARSATVTGDGIADADRVFKETFPSELTRDLAWDFDIDKRGFVSEWVRRTPAPGHGSVAAYAEGQLRGQPLTLIVEYDRDGDGEPDARSQPQRLRSSNDVAVFPSLSGGEGQYRVILRDIEPQDLLVAINIGTTHT</sequence>
<dbReference type="PANTHER" id="PTHR46708">
    <property type="entry name" value="TENASCIN"/>
    <property type="match status" value="1"/>
</dbReference>
<dbReference type="Gene3D" id="2.60.40.10">
    <property type="entry name" value="Immunoglobulins"/>
    <property type="match status" value="2"/>
</dbReference>
<dbReference type="InterPro" id="IPR050991">
    <property type="entry name" value="ECM_Regulatory_Proteins"/>
</dbReference>
<dbReference type="EMBL" id="FOCX01000017">
    <property type="protein sequence ID" value="SEO71984.1"/>
    <property type="molecule type" value="Genomic_DNA"/>
</dbReference>
<feature type="domain" description="Fibronectin type-III" evidence="2">
    <location>
        <begin position="1"/>
        <end position="78"/>
    </location>
</feature>
<evidence type="ECO:0000259" key="2">
    <source>
        <dbReference type="PROSITE" id="PS50853"/>
    </source>
</evidence>
<keyword evidence="4" id="KW-1185">Reference proteome</keyword>
<dbReference type="PANTHER" id="PTHR46708:SF7">
    <property type="entry name" value="FIBRONECTIN TYPE-III DOMAIN-CONTAINING PROTEIN"/>
    <property type="match status" value="1"/>
</dbReference>
<dbReference type="AlphaFoldDB" id="A0A1H8S0L0"/>
<dbReference type="InterPro" id="IPR003961">
    <property type="entry name" value="FN3_dom"/>
</dbReference>
<dbReference type="PROSITE" id="PS50853">
    <property type="entry name" value="FN3"/>
    <property type="match status" value="2"/>
</dbReference>
<proteinExistence type="predicted"/>
<dbReference type="GO" id="GO:0005178">
    <property type="term" value="F:integrin binding"/>
    <property type="evidence" value="ECO:0007669"/>
    <property type="project" value="TreeGrafter"/>
</dbReference>
<organism evidence="3 4">
    <name type="scientific">Halorientalis persicus</name>
    <dbReference type="NCBI Taxonomy" id="1367881"/>
    <lineage>
        <taxon>Archaea</taxon>
        <taxon>Methanobacteriati</taxon>
        <taxon>Methanobacteriota</taxon>
        <taxon>Stenosarchaea group</taxon>
        <taxon>Halobacteria</taxon>
        <taxon>Halobacteriales</taxon>
        <taxon>Haloarculaceae</taxon>
        <taxon>Halorientalis</taxon>
    </lineage>
</organism>
<dbReference type="InterPro" id="IPR036116">
    <property type="entry name" value="FN3_sf"/>
</dbReference>
<dbReference type="OrthoDB" id="241852at2157"/>
<dbReference type="SUPFAM" id="SSF49265">
    <property type="entry name" value="Fibronectin type III"/>
    <property type="match status" value="1"/>
</dbReference>
<accession>A0A1H8S0L0</accession>
<gene>
    <name evidence="3" type="ORF">SAMN05216388_101799</name>
</gene>
<dbReference type="CDD" id="cd00063">
    <property type="entry name" value="FN3"/>
    <property type="match status" value="2"/>
</dbReference>
<dbReference type="SMART" id="SM00060">
    <property type="entry name" value="FN3"/>
    <property type="match status" value="1"/>
</dbReference>
<dbReference type="GO" id="GO:0007044">
    <property type="term" value="P:cell-substrate junction assembly"/>
    <property type="evidence" value="ECO:0007669"/>
    <property type="project" value="TreeGrafter"/>
</dbReference>
<evidence type="ECO:0000313" key="3">
    <source>
        <dbReference type="EMBL" id="SEO71984.1"/>
    </source>
</evidence>
<dbReference type="InterPro" id="IPR013783">
    <property type="entry name" value="Ig-like_fold"/>
</dbReference>
<keyword evidence="1" id="KW-0677">Repeat</keyword>
<dbReference type="GO" id="GO:0005201">
    <property type="term" value="F:extracellular matrix structural constituent"/>
    <property type="evidence" value="ECO:0007669"/>
    <property type="project" value="TreeGrafter"/>
</dbReference>
<dbReference type="GO" id="GO:0043394">
    <property type="term" value="F:proteoglycan binding"/>
    <property type="evidence" value="ECO:0007669"/>
    <property type="project" value="TreeGrafter"/>
</dbReference>